<evidence type="ECO:0000256" key="3">
    <source>
        <dbReference type="ARBA" id="ARBA00022833"/>
    </source>
</evidence>
<dbReference type="SUPFAM" id="SSF144232">
    <property type="entry name" value="HIT/MYND zinc finger-like"/>
    <property type="match status" value="1"/>
</dbReference>
<sequence length="180" mass="20325">MTKIYEEMSTQGSPAHYTLDLDDIMAFPDSNHVIANECVARPVFRVKDKRGRVFFVAFYTSNPVIDAKGCGAGKILAVKDAFSHQFLDGKVGIRVEKTSDVEIIPCSMSELWALNQQLKERDDSGLLMNCAKCDLPAVKTCAQCQTRYCTQDCLRADRGSHKSKCKAISLLHQWNRTEWW</sequence>
<dbReference type="Pfam" id="PF01753">
    <property type="entry name" value="zf-MYND"/>
    <property type="match status" value="1"/>
</dbReference>
<proteinExistence type="predicted"/>
<keyword evidence="1" id="KW-0479">Metal-binding</keyword>
<evidence type="ECO:0000259" key="4">
    <source>
        <dbReference type="Pfam" id="PF01753"/>
    </source>
</evidence>
<dbReference type="InterPro" id="IPR002893">
    <property type="entry name" value="Znf_MYND"/>
</dbReference>
<organism evidence="5 6">
    <name type="scientific">Athelia psychrophila</name>
    <dbReference type="NCBI Taxonomy" id="1759441"/>
    <lineage>
        <taxon>Eukaryota</taxon>
        <taxon>Fungi</taxon>
        <taxon>Dikarya</taxon>
        <taxon>Basidiomycota</taxon>
        <taxon>Agaricomycotina</taxon>
        <taxon>Agaricomycetes</taxon>
        <taxon>Agaricomycetidae</taxon>
        <taxon>Atheliales</taxon>
        <taxon>Atheliaceae</taxon>
        <taxon>Athelia</taxon>
    </lineage>
</organism>
<name>A0A166NBT7_9AGAM</name>
<gene>
    <name evidence="5" type="ORF">FIBSPDRAFT_1041961</name>
</gene>
<accession>A0A166NBT7</accession>
<dbReference type="AlphaFoldDB" id="A0A166NBT7"/>
<protein>
    <recommendedName>
        <fullName evidence="4">MYND-type domain-containing protein</fullName>
    </recommendedName>
</protein>
<dbReference type="EMBL" id="KV417524">
    <property type="protein sequence ID" value="KZP24848.1"/>
    <property type="molecule type" value="Genomic_DNA"/>
</dbReference>
<evidence type="ECO:0000313" key="5">
    <source>
        <dbReference type="EMBL" id="KZP24848.1"/>
    </source>
</evidence>
<keyword evidence="2" id="KW-0863">Zinc-finger</keyword>
<dbReference type="Gene3D" id="6.10.140.2220">
    <property type="match status" value="1"/>
</dbReference>
<evidence type="ECO:0000256" key="1">
    <source>
        <dbReference type="ARBA" id="ARBA00022723"/>
    </source>
</evidence>
<evidence type="ECO:0000313" key="6">
    <source>
        <dbReference type="Proteomes" id="UP000076532"/>
    </source>
</evidence>
<keyword evidence="3" id="KW-0862">Zinc</keyword>
<evidence type="ECO:0000256" key="2">
    <source>
        <dbReference type="ARBA" id="ARBA00022771"/>
    </source>
</evidence>
<keyword evidence="6" id="KW-1185">Reference proteome</keyword>
<dbReference type="OrthoDB" id="265717at2759"/>
<dbReference type="Proteomes" id="UP000076532">
    <property type="component" value="Unassembled WGS sequence"/>
</dbReference>
<dbReference type="GO" id="GO:0008270">
    <property type="term" value="F:zinc ion binding"/>
    <property type="evidence" value="ECO:0007669"/>
    <property type="project" value="UniProtKB-KW"/>
</dbReference>
<feature type="domain" description="MYND-type" evidence="4">
    <location>
        <begin position="130"/>
        <end position="165"/>
    </location>
</feature>
<dbReference type="STRING" id="436010.A0A166NBT7"/>
<reference evidence="5 6" key="1">
    <citation type="journal article" date="2016" name="Mol. Biol. Evol.">
        <title>Comparative Genomics of Early-Diverging Mushroom-Forming Fungi Provides Insights into the Origins of Lignocellulose Decay Capabilities.</title>
        <authorList>
            <person name="Nagy L.G."/>
            <person name="Riley R."/>
            <person name="Tritt A."/>
            <person name="Adam C."/>
            <person name="Daum C."/>
            <person name="Floudas D."/>
            <person name="Sun H."/>
            <person name="Yadav J.S."/>
            <person name="Pangilinan J."/>
            <person name="Larsson K.H."/>
            <person name="Matsuura K."/>
            <person name="Barry K."/>
            <person name="Labutti K."/>
            <person name="Kuo R."/>
            <person name="Ohm R.A."/>
            <person name="Bhattacharya S.S."/>
            <person name="Shirouzu T."/>
            <person name="Yoshinaga Y."/>
            <person name="Martin F.M."/>
            <person name="Grigoriev I.V."/>
            <person name="Hibbett D.S."/>
        </authorList>
    </citation>
    <scope>NUCLEOTIDE SEQUENCE [LARGE SCALE GENOMIC DNA]</scope>
    <source>
        <strain evidence="5 6">CBS 109695</strain>
    </source>
</reference>